<dbReference type="Pfam" id="PF13276">
    <property type="entry name" value="HTH_21"/>
    <property type="match status" value="1"/>
</dbReference>
<name>A0A917VKT4_9ACTN</name>
<sequence length="414" mass="46480">MQGKLGFMGSKQRTYTPEFREGAVRIVIETGRPIPEVAEELGVHSGTLHSWVSRWRRNGSASSDRPAEPAPPGGRMREAERAELERLRREMSEKNKRIRELEMELHGPLGEVTVTDPAALAAFIGNQRTEHCVPHRLACRVLGVSESWFYKWRDKPTTAREIRRGQLADVIRQIFEGSGGTYGSPKVWLLLVRAGWRVSVNTVARLMAEHGLAGRKIRRRRGLTRPGKRPAAPDFVRRDFTADAPDQVWCGDMTEITTGEGKLYLATVIDLFSRRLLGYAMGARHDTELVLASLNMAAATRGGDVKGVIFHSDRGSEYGSRRFRRACRRLGVTQSMGRVGSCSDNAVSEASNSVLKVEYVHRHTFATRTEARLRFATWITGFYNTHRLHSVCGYQSPIDYEHDHRANSALELAA</sequence>
<evidence type="ECO:0000313" key="5">
    <source>
        <dbReference type="Proteomes" id="UP000637788"/>
    </source>
</evidence>
<dbReference type="InterPro" id="IPR025948">
    <property type="entry name" value="HTH-like_dom"/>
</dbReference>
<organism evidence="4 5">
    <name type="scientific">Streptomyces flaveus</name>
    <dbReference type="NCBI Taxonomy" id="66370"/>
    <lineage>
        <taxon>Bacteria</taxon>
        <taxon>Bacillati</taxon>
        <taxon>Actinomycetota</taxon>
        <taxon>Actinomycetes</taxon>
        <taxon>Kitasatosporales</taxon>
        <taxon>Streptomycetaceae</taxon>
        <taxon>Streptomyces</taxon>
        <taxon>Streptomyces aurantiacus group</taxon>
    </lineage>
</organism>
<feature type="region of interest" description="Disordered" evidence="2">
    <location>
        <begin position="57"/>
        <end position="79"/>
    </location>
</feature>
<proteinExistence type="predicted"/>
<dbReference type="PANTHER" id="PTHR46889:SF4">
    <property type="entry name" value="TRANSPOSASE INSO FOR INSERTION SEQUENCE ELEMENT IS911B-RELATED"/>
    <property type="match status" value="1"/>
</dbReference>
<dbReference type="InterPro" id="IPR050900">
    <property type="entry name" value="Transposase_IS3/IS150/IS904"/>
</dbReference>
<dbReference type="InterPro" id="IPR048020">
    <property type="entry name" value="Transpos_IS3"/>
</dbReference>
<dbReference type="InterPro" id="IPR036397">
    <property type="entry name" value="RNaseH_sf"/>
</dbReference>
<dbReference type="Pfam" id="PF13333">
    <property type="entry name" value="rve_2"/>
    <property type="match status" value="1"/>
</dbReference>
<dbReference type="NCBIfam" id="NF033516">
    <property type="entry name" value="transpos_IS3"/>
    <property type="match status" value="1"/>
</dbReference>
<dbReference type="Proteomes" id="UP000637788">
    <property type="component" value="Unassembled WGS sequence"/>
</dbReference>
<keyword evidence="5" id="KW-1185">Reference proteome</keyword>
<evidence type="ECO:0000256" key="1">
    <source>
        <dbReference type="ARBA" id="ARBA00002286"/>
    </source>
</evidence>
<protein>
    <recommendedName>
        <fullName evidence="3">Integrase catalytic domain-containing protein</fullName>
    </recommendedName>
</protein>
<gene>
    <name evidence="4" type="ORF">GCM10010094_63910</name>
</gene>
<dbReference type="Pfam" id="PF01527">
    <property type="entry name" value="HTH_Tnp_1"/>
    <property type="match status" value="1"/>
</dbReference>
<dbReference type="Gene3D" id="1.10.10.60">
    <property type="entry name" value="Homeodomain-like"/>
    <property type="match status" value="1"/>
</dbReference>
<evidence type="ECO:0000256" key="2">
    <source>
        <dbReference type="SAM" id="MobiDB-lite"/>
    </source>
</evidence>
<dbReference type="GO" id="GO:0015074">
    <property type="term" value="P:DNA integration"/>
    <property type="evidence" value="ECO:0007669"/>
    <property type="project" value="InterPro"/>
</dbReference>
<dbReference type="SUPFAM" id="SSF46689">
    <property type="entry name" value="Homeodomain-like"/>
    <property type="match status" value="1"/>
</dbReference>
<dbReference type="InterPro" id="IPR001584">
    <property type="entry name" value="Integrase_cat-core"/>
</dbReference>
<dbReference type="GO" id="GO:0003677">
    <property type="term" value="F:DNA binding"/>
    <property type="evidence" value="ECO:0007669"/>
    <property type="project" value="InterPro"/>
</dbReference>
<comment type="caution">
    <text evidence="4">The sequence shown here is derived from an EMBL/GenBank/DDBJ whole genome shotgun (WGS) entry which is preliminary data.</text>
</comment>
<evidence type="ECO:0000313" key="4">
    <source>
        <dbReference type="EMBL" id="GGK94252.1"/>
    </source>
</evidence>
<reference evidence="4" key="2">
    <citation type="submission" date="2020-09" db="EMBL/GenBank/DDBJ databases">
        <authorList>
            <person name="Sun Q."/>
            <person name="Ohkuma M."/>
        </authorList>
    </citation>
    <scope>NUCLEOTIDE SEQUENCE</scope>
    <source>
        <strain evidence="4">JCM 3035</strain>
    </source>
</reference>
<dbReference type="InterPro" id="IPR012337">
    <property type="entry name" value="RNaseH-like_sf"/>
</dbReference>
<dbReference type="InterPro" id="IPR002514">
    <property type="entry name" value="Transposase_8"/>
</dbReference>
<evidence type="ECO:0000259" key="3">
    <source>
        <dbReference type="PROSITE" id="PS50994"/>
    </source>
</evidence>
<dbReference type="AlphaFoldDB" id="A0A917VKT4"/>
<dbReference type="PROSITE" id="PS50994">
    <property type="entry name" value="INTEGRASE"/>
    <property type="match status" value="1"/>
</dbReference>
<accession>A0A917VKT4</accession>
<reference evidence="4" key="1">
    <citation type="journal article" date="2014" name="Int. J. Syst. Evol. Microbiol.">
        <title>Complete genome sequence of Corynebacterium casei LMG S-19264T (=DSM 44701T), isolated from a smear-ripened cheese.</title>
        <authorList>
            <consortium name="US DOE Joint Genome Institute (JGI-PGF)"/>
            <person name="Walter F."/>
            <person name="Albersmeier A."/>
            <person name="Kalinowski J."/>
            <person name="Ruckert C."/>
        </authorList>
    </citation>
    <scope>NUCLEOTIDE SEQUENCE</scope>
    <source>
        <strain evidence="4">JCM 3035</strain>
    </source>
</reference>
<dbReference type="GO" id="GO:0006313">
    <property type="term" value="P:DNA transposition"/>
    <property type="evidence" value="ECO:0007669"/>
    <property type="project" value="InterPro"/>
</dbReference>
<comment type="function">
    <text evidence="1">Involved in the transposition of the insertion sequence.</text>
</comment>
<dbReference type="Gene3D" id="3.30.420.10">
    <property type="entry name" value="Ribonuclease H-like superfamily/Ribonuclease H"/>
    <property type="match status" value="1"/>
</dbReference>
<dbReference type="PANTHER" id="PTHR46889">
    <property type="entry name" value="TRANSPOSASE INSF FOR INSERTION SEQUENCE IS3B-RELATED"/>
    <property type="match status" value="1"/>
</dbReference>
<dbReference type="Pfam" id="PF00665">
    <property type="entry name" value="rve"/>
    <property type="match status" value="1"/>
</dbReference>
<dbReference type="SUPFAM" id="SSF53098">
    <property type="entry name" value="Ribonuclease H-like"/>
    <property type="match status" value="1"/>
</dbReference>
<dbReference type="EMBL" id="BMPQ01000020">
    <property type="protein sequence ID" value="GGK94252.1"/>
    <property type="molecule type" value="Genomic_DNA"/>
</dbReference>
<dbReference type="InterPro" id="IPR009057">
    <property type="entry name" value="Homeodomain-like_sf"/>
</dbReference>
<feature type="domain" description="Integrase catalytic" evidence="3">
    <location>
        <begin position="241"/>
        <end position="405"/>
    </location>
</feature>
<dbReference type="GO" id="GO:0004803">
    <property type="term" value="F:transposase activity"/>
    <property type="evidence" value="ECO:0007669"/>
    <property type="project" value="InterPro"/>
</dbReference>